<evidence type="ECO:0000259" key="4">
    <source>
        <dbReference type="SMART" id="SM00481"/>
    </source>
</evidence>
<dbReference type="Pfam" id="PF07733">
    <property type="entry name" value="DNA_pol3_alpha"/>
    <property type="match status" value="1"/>
</dbReference>
<dbReference type="Gene3D" id="3.20.20.140">
    <property type="entry name" value="Metal-dependent hydrolases"/>
    <property type="match status" value="1"/>
</dbReference>
<dbReference type="Proteomes" id="UP000318331">
    <property type="component" value="Unassembled WGS sequence"/>
</dbReference>
<proteinExistence type="predicted"/>
<evidence type="ECO:0000313" key="6">
    <source>
        <dbReference type="Proteomes" id="UP000318331"/>
    </source>
</evidence>
<protein>
    <submittedName>
        <fullName evidence="5">PHP domain-containing protein</fullName>
    </submittedName>
</protein>
<dbReference type="Pfam" id="PF02811">
    <property type="entry name" value="PHP"/>
    <property type="match status" value="1"/>
</dbReference>
<dbReference type="InterPro" id="IPR004013">
    <property type="entry name" value="PHP_dom"/>
</dbReference>
<keyword evidence="3" id="KW-0234">DNA repair</keyword>
<dbReference type="PANTHER" id="PTHR32294:SF4">
    <property type="entry name" value="ERROR-PRONE DNA POLYMERASE"/>
    <property type="match status" value="1"/>
</dbReference>
<feature type="domain" description="Polymerase/histidinol phosphatase N-terminal" evidence="4">
    <location>
        <begin position="5"/>
        <end position="81"/>
    </location>
</feature>
<organism evidence="5 6">
    <name type="scientific">Klugiella xanthotipulae</name>
    <dbReference type="NCBI Taxonomy" id="244735"/>
    <lineage>
        <taxon>Bacteria</taxon>
        <taxon>Bacillati</taxon>
        <taxon>Actinomycetota</taxon>
        <taxon>Actinomycetes</taxon>
        <taxon>Micrococcales</taxon>
        <taxon>Microbacteriaceae</taxon>
        <taxon>Klugiella</taxon>
    </lineage>
</organism>
<accession>A0A543HXY4</accession>
<reference evidence="5 6" key="1">
    <citation type="submission" date="2019-06" db="EMBL/GenBank/DDBJ databases">
        <title>Sequencing the genomes of 1000 actinobacteria strains.</title>
        <authorList>
            <person name="Klenk H.-P."/>
        </authorList>
    </citation>
    <scope>NUCLEOTIDE SEQUENCE [LARGE SCALE GENOMIC DNA]</scope>
    <source>
        <strain evidence="5 6">DSM 18031</strain>
    </source>
</reference>
<keyword evidence="1" id="KW-0963">Cytoplasm</keyword>
<dbReference type="GO" id="GO:0006260">
    <property type="term" value="P:DNA replication"/>
    <property type="evidence" value="ECO:0007669"/>
    <property type="project" value="InterPro"/>
</dbReference>
<keyword evidence="2" id="KW-0227">DNA damage</keyword>
<evidence type="ECO:0000256" key="2">
    <source>
        <dbReference type="ARBA" id="ARBA00022763"/>
    </source>
</evidence>
<dbReference type="SMART" id="SM00481">
    <property type="entry name" value="POLIIIAc"/>
    <property type="match status" value="1"/>
</dbReference>
<dbReference type="RefSeq" id="WP_141917057.1">
    <property type="nucleotide sequence ID" value="NZ_BAAAYS010000002.1"/>
</dbReference>
<dbReference type="InterPro" id="IPR011708">
    <property type="entry name" value="DNA_pol3_alpha_NTPase_dom"/>
</dbReference>
<sequence length="494" mass="52912">MPRFTHLHVSSSFSPRYGAQRPEQLVAQIAHNNAERAHDSDPSPALALTDQDGLYGAIQHIRACIAEGVSPIVGVDIHIASPSGNFPVVIVAHGCAGGAGWAALCRTVSAAHSPRASGPGASSVRHSPGVRPSVPASLLANFLKTSEGPVATVLLGPDSNVGQAVLHNRHDLARQYLAEWNTLLPGGVAVEIVCHFAEIGATASVEHAARMLELAEEGHVPAILTNAARSARRDATATNDPFDSADQLCAFVSPSGRHNREAWLKPQQTMELVARFIVNASTLSTLALPRILSATDQLAERCILDPVADLGWGRPRLPELSALGFSGTAQRILTERCQAAITERYPRLDGRNSERVHQRLHTELSAINSLEFDAYFLTVADVSQLIRNRGIRNQASGSGTSSIVNYLLRVSAVDPLEHGLFHECFLGSSPSTLPSLGIDVESTRQAEIHTAIFERYGQNRAALLPPHETSPAHGTTYEGDDTYGVVLSNTTWCL</sequence>
<dbReference type="PANTHER" id="PTHR32294">
    <property type="entry name" value="DNA POLYMERASE III SUBUNIT ALPHA"/>
    <property type="match status" value="1"/>
</dbReference>
<evidence type="ECO:0000313" key="5">
    <source>
        <dbReference type="EMBL" id="TQM63130.1"/>
    </source>
</evidence>
<gene>
    <name evidence="5" type="ORF">FB466_1382</name>
</gene>
<evidence type="ECO:0000256" key="1">
    <source>
        <dbReference type="ARBA" id="ARBA00022490"/>
    </source>
</evidence>
<dbReference type="GO" id="GO:0008408">
    <property type="term" value="F:3'-5' exonuclease activity"/>
    <property type="evidence" value="ECO:0007669"/>
    <property type="project" value="InterPro"/>
</dbReference>
<dbReference type="AlphaFoldDB" id="A0A543HXY4"/>
<name>A0A543HXY4_9MICO</name>
<comment type="caution">
    <text evidence="5">The sequence shown here is derived from an EMBL/GenBank/DDBJ whole genome shotgun (WGS) entry which is preliminary data.</text>
</comment>
<dbReference type="OrthoDB" id="9803237at2"/>
<keyword evidence="6" id="KW-1185">Reference proteome</keyword>
<dbReference type="InterPro" id="IPR003141">
    <property type="entry name" value="Pol/His_phosphatase_N"/>
</dbReference>
<dbReference type="EMBL" id="VFPN01000002">
    <property type="protein sequence ID" value="TQM63130.1"/>
    <property type="molecule type" value="Genomic_DNA"/>
</dbReference>
<dbReference type="InterPro" id="IPR004805">
    <property type="entry name" value="DnaE2/DnaE/PolC"/>
</dbReference>
<dbReference type="GO" id="GO:0006281">
    <property type="term" value="P:DNA repair"/>
    <property type="evidence" value="ECO:0007669"/>
    <property type="project" value="UniProtKB-KW"/>
</dbReference>
<evidence type="ECO:0000256" key="3">
    <source>
        <dbReference type="ARBA" id="ARBA00023204"/>
    </source>
</evidence>